<evidence type="ECO:0000256" key="2">
    <source>
        <dbReference type="SAM" id="MobiDB-lite"/>
    </source>
</evidence>
<feature type="region of interest" description="Disordered" evidence="2">
    <location>
        <begin position="37"/>
        <end position="72"/>
    </location>
</feature>
<dbReference type="Gramene" id="VVA36777">
    <property type="protein sequence ID" value="VVA36777"/>
    <property type="gene ID" value="Prudul26B019043"/>
</dbReference>
<protein>
    <submittedName>
        <fullName evidence="4">PREDICTED: kinesin</fullName>
    </submittedName>
</protein>
<evidence type="ECO:0000259" key="3">
    <source>
        <dbReference type="Pfam" id="PF11995"/>
    </source>
</evidence>
<dbReference type="Pfam" id="PF11995">
    <property type="entry name" value="DUF3490"/>
    <property type="match status" value="1"/>
</dbReference>
<reference evidence="5" key="1">
    <citation type="journal article" date="2020" name="Plant J.">
        <title>Transposons played a major role in the diversification between the closely related almond and peach genomes: results from the almond genome sequence.</title>
        <authorList>
            <person name="Alioto T."/>
            <person name="Alexiou K.G."/>
            <person name="Bardil A."/>
            <person name="Barteri F."/>
            <person name="Castanera R."/>
            <person name="Cruz F."/>
            <person name="Dhingra A."/>
            <person name="Duval H."/>
            <person name="Fernandez I Marti A."/>
            <person name="Frias L."/>
            <person name="Galan B."/>
            <person name="Garcia J.L."/>
            <person name="Howad W."/>
            <person name="Gomez-Garrido J."/>
            <person name="Gut M."/>
            <person name="Julca I."/>
            <person name="Morata J."/>
            <person name="Puigdomenech P."/>
            <person name="Ribeca P."/>
            <person name="Rubio Cabetas M.J."/>
            <person name="Vlasova A."/>
            <person name="Wirthensohn M."/>
            <person name="Garcia-Mas J."/>
            <person name="Gabaldon T."/>
            <person name="Casacuberta J.M."/>
            <person name="Arus P."/>
        </authorList>
    </citation>
    <scope>NUCLEOTIDE SEQUENCE [LARGE SCALE GENOMIC DNA]</scope>
    <source>
        <strain evidence="5">cv. Texas</strain>
    </source>
</reference>
<dbReference type="InParanoid" id="A0A5E4GAJ8"/>
<proteinExistence type="predicted"/>
<dbReference type="AlphaFoldDB" id="A0A5E4GAJ8"/>
<gene>
    <name evidence="4" type="ORF">ALMOND_2B019043</name>
</gene>
<dbReference type="EMBL" id="CABIKO010000477">
    <property type="protein sequence ID" value="VVA36777.1"/>
    <property type="molecule type" value="Genomic_DNA"/>
</dbReference>
<evidence type="ECO:0000256" key="1">
    <source>
        <dbReference type="ARBA" id="ARBA00022701"/>
    </source>
</evidence>
<sequence length="212" mass="24055">MLQLMEEKQVLLDKNKRFTMGGTGESDCVIELPPCLTSEKNESTPPPIDFEKSFTGRPEGVQKKLPSSNYGGENERLSRMALRLLQEVLLLTTVPETDLKPVPSARDVKDFGLDPIHSDEESPSMWPSEFNRLQREIIELWEACNVSLVHRTSFSYLKNFLYSTKDENSQLKAIDFGLSDFAKPGLMVQIMAVLALIPPKEDSRMRVSFESR</sequence>
<dbReference type="GO" id="GO:0005874">
    <property type="term" value="C:microtubule"/>
    <property type="evidence" value="ECO:0007669"/>
    <property type="project" value="UniProtKB-KW"/>
</dbReference>
<evidence type="ECO:0000313" key="5">
    <source>
        <dbReference type="Proteomes" id="UP000327085"/>
    </source>
</evidence>
<name>A0A5E4GAJ8_PRUDU</name>
<dbReference type="InterPro" id="IPR021881">
    <property type="entry name" value="NACK_C"/>
</dbReference>
<feature type="domain" description="NPK1-activating kinesin-like protein C-terminal" evidence="3">
    <location>
        <begin position="129"/>
        <end position="157"/>
    </location>
</feature>
<evidence type="ECO:0000313" key="4">
    <source>
        <dbReference type="EMBL" id="VVA36777.1"/>
    </source>
</evidence>
<organism evidence="4 5">
    <name type="scientific">Prunus dulcis</name>
    <name type="common">Almond</name>
    <name type="synonym">Amygdalus dulcis</name>
    <dbReference type="NCBI Taxonomy" id="3755"/>
    <lineage>
        <taxon>Eukaryota</taxon>
        <taxon>Viridiplantae</taxon>
        <taxon>Streptophyta</taxon>
        <taxon>Embryophyta</taxon>
        <taxon>Tracheophyta</taxon>
        <taxon>Spermatophyta</taxon>
        <taxon>Magnoliopsida</taxon>
        <taxon>eudicotyledons</taxon>
        <taxon>Gunneridae</taxon>
        <taxon>Pentapetalae</taxon>
        <taxon>rosids</taxon>
        <taxon>fabids</taxon>
        <taxon>Rosales</taxon>
        <taxon>Rosaceae</taxon>
        <taxon>Amygdaloideae</taxon>
        <taxon>Amygdaleae</taxon>
        <taxon>Prunus</taxon>
    </lineage>
</organism>
<accession>A0A5E4GAJ8</accession>
<dbReference type="Proteomes" id="UP000327085">
    <property type="component" value="Unassembled WGS sequence"/>
</dbReference>
<keyword evidence="1" id="KW-0493">Microtubule</keyword>